<dbReference type="GO" id="GO:0016020">
    <property type="term" value="C:membrane"/>
    <property type="evidence" value="ECO:0007669"/>
    <property type="project" value="InterPro"/>
</dbReference>
<feature type="region of interest" description="Disordered" evidence="1">
    <location>
        <begin position="19"/>
        <end position="38"/>
    </location>
</feature>
<dbReference type="GO" id="GO:0010468">
    <property type="term" value="P:regulation of gene expression"/>
    <property type="evidence" value="ECO:0007669"/>
    <property type="project" value="InterPro"/>
</dbReference>
<keyword evidence="2" id="KW-1133">Transmembrane helix</keyword>
<reference evidence="3 4" key="1">
    <citation type="journal article" date="2013" name="Genome Biol.">
        <title>Comparative genomics of the core and accessory genomes of 48 Sinorhizobium strains comprising five genospecies.</title>
        <authorList>
            <person name="Sugawara M."/>
            <person name="Epstein B."/>
            <person name="Badgley B.D."/>
            <person name="Unno T."/>
            <person name="Xu L."/>
            <person name="Reese J."/>
            <person name="Gyaneshwar P."/>
            <person name="Denny R."/>
            <person name="Mudge J."/>
            <person name="Bharti A.K."/>
            <person name="Farmer A.D."/>
            <person name="May G.D."/>
            <person name="Woodward J.E."/>
            <person name="Medigue C."/>
            <person name="Vallenet D."/>
            <person name="Lajus A."/>
            <person name="Rouy Z."/>
            <person name="Martinez-Vaz B."/>
            <person name="Tiffin P."/>
            <person name="Young N.D."/>
            <person name="Sadowsky M.J."/>
        </authorList>
    </citation>
    <scope>NUCLEOTIDE SEQUENCE [LARGE SCALE GENOMIC DNA]</scope>
    <source>
        <strain evidence="3 4">USDA205</strain>
    </source>
</reference>
<evidence type="ECO:0000256" key="1">
    <source>
        <dbReference type="SAM" id="MobiDB-lite"/>
    </source>
</evidence>
<feature type="transmembrane region" description="Helical" evidence="2">
    <location>
        <begin position="50"/>
        <end position="68"/>
    </location>
</feature>
<accession>A0A844AHC6</accession>
<dbReference type="PANTHER" id="PTHR38457:SF1">
    <property type="entry name" value="REGULATOR ABRB-RELATED"/>
    <property type="match status" value="1"/>
</dbReference>
<comment type="caution">
    <text evidence="3">The sequence shown here is derived from an EMBL/GenBank/DDBJ whole genome shotgun (WGS) entry which is preliminary data.</text>
</comment>
<dbReference type="PANTHER" id="PTHR38457">
    <property type="entry name" value="REGULATOR ABRB-RELATED"/>
    <property type="match status" value="1"/>
</dbReference>
<gene>
    <name evidence="3" type="ORF">GHK48_30830</name>
</gene>
<name>A0A844AHC6_RHIFR</name>
<dbReference type="InterPro" id="IPR007820">
    <property type="entry name" value="AbrB_fam"/>
</dbReference>
<evidence type="ECO:0000256" key="2">
    <source>
        <dbReference type="SAM" id="Phobius"/>
    </source>
</evidence>
<feature type="compositionally biased region" description="Basic residues" evidence="1">
    <location>
        <begin position="20"/>
        <end position="31"/>
    </location>
</feature>
<evidence type="ECO:0000313" key="3">
    <source>
        <dbReference type="EMBL" id="MQX12499.1"/>
    </source>
</evidence>
<feature type="transmembrane region" description="Helical" evidence="2">
    <location>
        <begin position="103"/>
        <end position="124"/>
    </location>
</feature>
<sequence>MPSCIGIDAIRVADCGTRRGASRHRGNHRLPSRNAAASKDRGSHRLVLRLYNPVLSVTLVFASVLSFLTGDRFTALMLAYSPGNVAEISLISLSLGVEMPYVVLHQIVRLFLVAAGAAAVFRWVKR</sequence>
<evidence type="ECO:0000313" key="4">
    <source>
        <dbReference type="Proteomes" id="UP000466694"/>
    </source>
</evidence>
<dbReference type="Proteomes" id="UP000466694">
    <property type="component" value="Unassembled WGS sequence"/>
</dbReference>
<protein>
    <submittedName>
        <fullName evidence="3">Uncharacterized protein</fullName>
    </submittedName>
</protein>
<keyword evidence="2" id="KW-0812">Transmembrane</keyword>
<dbReference type="Pfam" id="PF05145">
    <property type="entry name" value="AbrB"/>
    <property type="match status" value="1"/>
</dbReference>
<dbReference type="EMBL" id="WISZ01000225">
    <property type="protein sequence ID" value="MQX12499.1"/>
    <property type="molecule type" value="Genomic_DNA"/>
</dbReference>
<proteinExistence type="predicted"/>
<dbReference type="AlphaFoldDB" id="A0A844AHC6"/>
<keyword evidence="2" id="KW-0472">Membrane</keyword>
<organism evidence="3 4">
    <name type="scientific">Rhizobium fredii</name>
    <name type="common">Sinorhizobium fredii</name>
    <dbReference type="NCBI Taxonomy" id="380"/>
    <lineage>
        <taxon>Bacteria</taxon>
        <taxon>Pseudomonadati</taxon>
        <taxon>Pseudomonadota</taxon>
        <taxon>Alphaproteobacteria</taxon>
        <taxon>Hyphomicrobiales</taxon>
        <taxon>Rhizobiaceae</taxon>
        <taxon>Sinorhizobium/Ensifer group</taxon>
        <taxon>Sinorhizobium</taxon>
    </lineage>
</organism>